<sequence length="491" mass="55686">MDGNTLLSFDEFKVLDVRDQYLNYVREYNNKVEAKASLAAVIDCSSTRQHKVRRGIALPKGYGDLERLDQGMMVVMLRQVEKAVANNSPNLRSLVNNLKVECCLKRLSFDDLRTYKSDDLIASMLRPLSRLELCTFFALMTDLLSEVTPITRKTLKTMPLVNNEIVTPLTNITVSHNEGGRVIETRYHKHSASFASLGELHTLQHLDVMNDELRVYNLGIAGTMFECLYNDDDGKTMSCSSLSNWNSGVSFCSLMPKMSEKEDVYTIVRRLAGIPTTARVCKDPEVKHVRYHVGRAITYMLSKYAIASWRIGFDEIGAPTFHFEARKDDKPIPTSCCARPKPAKSQRRMDNNVGKRQYNTWRMLGGATGNTQTPAENGSKTTRPKQRNRGRNGHRNEEREWERGNHHGGISEQVIESQALQLTQFDELRNPMPGYIPVTSEPQHDLNDLSVYPPLFSQRSDQGVEEVTNTFTNINVFNLMTTVDPGLFYKA</sequence>
<feature type="region of interest" description="Disordered" evidence="1">
    <location>
        <begin position="329"/>
        <end position="411"/>
    </location>
</feature>
<evidence type="ECO:0000256" key="1">
    <source>
        <dbReference type="SAM" id="MobiDB-lite"/>
    </source>
</evidence>
<comment type="caution">
    <text evidence="2">The sequence shown here is derived from an EMBL/GenBank/DDBJ whole genome shotgun (WGS) entry which is preliminary data.</text>
</comment>
<organism evidence="2">
    <name type="scientific">viral metagenome</name>
    <dbReference type="NCBI Taxonomy" id="1070528"/>
    <lineage>
        <taxon>unclassified sequences</taxon>
        <taxon>metagenomes</taxon>
        <taxon>organismal metagenomes</taxon>
    </lineage>
</organism>
<feature type="compositionally biased region" description="Polar residues" evidence="1">
    <location>
        <begin position="369"/>
        <end position="381"/>
    </location>
</feature>
<feature type="compositionally biased region" description="Basic residues" evidence="1">
    <location>
        <begin position="382"/>
        <end position="393"/>
    </location>
</feature>
<feature type="compositionally biased region" description="Basic and acidic residues" evidence="1">
    <location>
        <begin position="394"/>
        <end position="405"/>
    </location>
</feature>
<accession>A0A2V0R938</accession>
<reference evidence="2" key="1">
    <citation type="submission" date="2017-04" db="EMBL/GenBank/DDBJ databases">
        <title>Unveiling RNA virosphere associated with marine microorganisms.</title>
        <authorList>
            <person name="Urayama S."/>
            <person name="Takaki Y."/>
            <person name="Nishi S."/>
            <person name="Yoshida Y."/>
            <person name="Deguchi S."/>
            <person name="Takai K."/>
            <person name="Nunoura T."/>
        </authorList>
    </citation>
    <scope>NUCLEOTIDE SEQUENCE</scope>
</reference>
<dbReference type="AlphaFoldDB" id="A0A2V0R938"/>
<dbReference type="EMBL" id="BDQA01000336">
    <property type="protein sequence ID" value="GBH21786.1"/>
    <property type="molecule type" value="Genomic_RNA"/>
</dbReference>
<proteinExistence type="predicted"/>
<name>A0A2V0R938_9ZZZZ</name>
<evidence type="ECO:0000313" key="2">
    <source>
        <dbReference type="EMBL" id="GBH21786.1"/>
    </source>
</evidence>
<protein>
    <submittedName>
        <fullName evidence="2">Uncharacterized protein</fullName>
    </submittedName>
</protein>